<comment type="caution">
    <text evidence="2">The sequence shown here is derived from an EMBL/GenBank/DDBJ whole genome shotgun (WGS) entry which is preliminary data.</text>
</comment>
<protein>
    <submittedName>
        <fullName evidence="2">Uncharacterized protein</fullName>
    </submittedName>
</protein>
<dbReference type="AlphaFoldDB" id="A0AB34FWU7"/>
<evidence type="ECO:0000313" key="3">
    <source>
        <dbReference type="Proteomes" id="UP001163105"/>
    </source>
</evidence>
<feature type="region of interest" description="Disordered" evidence="1">
    <location>
        <begin position="1"/>
        <end position="77"/>
    </location>
</feature>
<name>A0AB34FWU7_9HYPO</name>
<evidence type="ECO:0000313" key="2">
    <source>
        <dbReference type="EMBL" id="KAJ6443877.1"/>
    </source>
</evidence>
<gene>
    <name evidence="2" type="ORF">O9K51_02267</name>
</gene>
<dbReference type="Proteomes" id="UP001163105">
    <property type="component" value="Unassembled WGS sequence"/>
</dbReference>
<accession>A0AB34FWU7</accession>
<feature type="compositionally biased region" description="Basic and acidic residues" evidence="1">
    <location>
        <begin position="10"/>
        <end position="30"/>
    </location>
</feature>
<feature type="compositionally biased region" description="Basic and acidic residues" evidence="1">
    <location>
        <begin position="62"/>
        <end position="77"/>
    </location>
</feature>
<keyword evidence="3" id="KW-1185">Reference proteome</keyword>
<dbReference type="EMBL" id="JAQHRD010000002">
    <property type="protein sequence ID" value="KAJ6443877.1"/>
    <property type="molecule type" value="Genomic_DNA"/>
</dbReference>
<reference evidence="2" key="1">
    <citation type="submission" date="2023-01" db="EMBL/GenBank/DDBJ databases">
        <title>The growth and conidiation of Purpureocillium lavendulum are regulated by nitrogen source and histone H3K14 acetylation.</title>
        <authorList>
            <person name="Tang P."/>
            <person name="Han J."/>
            <person name="Zhang C."/>
            <person name="Tang P."/>
            <person name="Qi F."/>
            <person name="Zhang K."/>
            <person name="Liang L."/>
        </authorList>
    </citation>
    <scope>NUCLEOTIDE SEQUENCE</scope>
    <source>
        <strain evidence="2">YMF1.00683</strain>
    </source>
</reference>
<organism evidence="2 3">
    <name type="scientific">Purpureocillium lavendulum</name>
    <dbReference type="NCBI Taxonomy" id="1247861"/>
    <lineage>
        <taxon>Eukaryota</taxon>
        <taxon>Fungi</taxon>
        <taxon>Dikarya</taxon>
        <taxon>Ascomycota</taxon>
        <taxon>Pezizomycotina</taxon>
        <taxon>Sordariomycetes</taxon>
        <taxon>Hypocreomycetidae</taxon>
        <taxon>Hypocreales</taxon>
        <taxon>Ophiocordycipitaceae</taxon>
        <taxon>Purpureocillium</taxon>
    </lineage>
</organism>
<proteinExistence type="predicted"/>
<sequence length="77" mass="8417">MIFGNQPGFEHAEKECCRDASEDTSEDKQMHVAGVNQQARRTGHDAVELASQPPSEMVGELAGERRTQGCRNESDGV</sequence>
<evidence type="ECO:0000256" key="1">
    <source>
        <dbReference type="SAM" id="MobiDB-lite"/>
    </source>
</evidence>